<organism evidence="3 4">
    <name type="scientific">Tegillarca granosa</name>
    <name type="common">Malaysian cockle</name>
    <name type="synonym">Anadara granosa</name>
    <dbReference type="NCBI Taxonomy" id="220873"/>
    <lineage>
        <taxon>Eukaryota</taxon>
        <taxon>Metazoa</taxon>
        <taxon>Spiralia</taxon>
        <taxon>Lophotrochozoa</taxon>
        <taxon>Mollusca</taxon>
        <taxon>Bivalvia</taxon>
        <taxon>Autobranchia</taxon>
        <taxon>Pteriomorphia</taxon>
        <taxon>Arcoida</taxon>
        <taxon>Arcoidea</taxon>
        <taxon>Arcidae</taxon>
        <taxon>Tegillarca</taxon>
    </lineage>
</organism>
<accession>A0ABQ9EFE8</accession>
<feature type="coiled-coil region" evidence="1">
    <location>
        <begin position="25"/>
        <end position="94"/>
    </location>
</feature>
<feature type="region of interest" description="Disordered" evidence="2">
    <location>
        <begin position="1"/>
        <end position="22"/>
    </location>
</feature>
<keyword evidence="4" id="KW-1185">Reference proteome</keyword>
<feature type="region of interest" description="Disordered" evidence="2">
    <location>
        <begin position="842"/>
        <end position="866"/>
    </location>
</feature>
<evidence type="ECO:0008006" key="5">
    <source>
        <dbReference type="Google" id="ProtNLM"/>
    </source>
</evidence>
<reference evidence="3 4" key="1">
    <citation type="submission" date="2022-12" db="EMBL/GenBank/DDBJ databases">
        <title>Chromosome-level genome of Tegillarca granosa.</title>
        <authorList>
            <person name="Kim J."/>
        </authorList>
    </citation>
    <scope>NUCLEOTIDE SEQUENCE [LARGE SCALE GENOMIC DNA]</scope>
    <source>
        <strain evidence="3">Teg-2019</strain>
        <tissue evidence="3">Adductor muscle</tissue>
    </source>
</reference>
<feature type="coiled-coil region" evidence="1">
    <location>
        <begin position="202"/>
        <end position="233"/>
    </location>
</feature>
<dbReference type="PANTHER" id="PTHR37476:SF1">
    <property type="entry name" value="COILED-COIL DOMAIN-CONTAINING PROTEIN 171"/>
    <property type="match status" value="1"/>
</dbReference>
<sequence>MKNQRKPVKVRRNQENSSPNPTAVLESLRVTLMEYKKKLDTTTEELAKMKKLSDTLNREVDNCKEMIWAKDKSLEDAQKNYTRTAKELNRIRSQYAEMEGSFTKLKVDMQSSASNQTKDRKRVQELSEEIMKLVKRHKADDEEKLAYLHGMYQRLLSGRIMVPTKDQGLNQLTWADLTTIVYEQVSALVNASLRADEKICHLEEALKMKEEALDDIQKSHEDQLNKLSSLTKERELSWQKQKEEIEGHYSQLLSELQARSKKSQAMADQAWEKIRMTGTVQHGLETECSELRNQTSESQKQNNALLATCSLLFGAIYPMCSRSNHLAMQRRMLEEQLNNWEFCRERAELLVHTLGSELKSVKGEIETDISKTARRHPLLVFRIGAVAVLAANRLKYFGRNSANKNMFVTYDSVISHQSGVVVCTGGIKPTQKKLLDDTYSDEMDIETVQRQTQTSVINWLSNEELRSTVLTTTSELVDMAYRLKDKDKASSVETRALVNTARSSFTNLLDKVSRQFEEVCSQPTLAIRERNSLVRLLGRGLHRICAKMPVEEKKYIATLQDLMGALQNHILDFTQRLHSVEVERRELLVELNQLRGDRHDIPQKDDDGRSNSDIEPVKDKEPQYVAMEKFESVCYELNNALRREQQAQQLLMEQSRQFEELTLRLDLYTSEGMEKEQTLGEAIHSLAEMKLELKRKEQNLRQLNRQLITLDSDKKSMQSNISDAEKALRTAARDKEILAVYIKSVENALEQARREMSLSKEFNGKDVSLSKVLLDADFIPPDVGKAGPELIACQNLVGAFVDAQTQAFSKIKALEEEIESHRKHVNMLKRELSDAVHREYDAETEAPTRDGLNRQGPDPNITSSSECFMPLREDSDVSFSLPKTATPKASAVHSKRGERSSPKFHTPGRSSRSHNIRPKAFEPHGR</sequence>
<feature type="compositionally biased region" description="Basic residues" evidence="2">
    <location>
        <begin position="1"/>
        <end position="11"/>
    </location>
</feature>
<keyword evidence="1" id="KW-0175">Coiled coil</keyword>
<dbReference type="Proteomes" id="UP001217089">
    <property type="component" value="Unassembled WGS sequence"/>
</dbReference>
<protein>
    <recommendedName>
        <fullName evidence="5">Coiled-coil domain-containing protein 171</fullName>
    </recommendedName>
</protein>
<name>A0ABQ9EFE8_TEGGR</name>
<feature type="region of interest" description="Disordered" evidence="2">
    <location>
        <begin position="878"/>
        <end position="926"/>
    </location>
</feature>
<comment type="caution">
    <text evidence="3">The sequence shown here is derived from an EMBL/GenBank/DDBJ whole genome shotgun (WGS) entry which is preliminary data.</text>
</comment>
<evidence type="ECO:0000256" key="2">
    <source>
        <dbReference type="SAM" id="MobiDB-lite"/>
    </source>
</evidence>
<dbReference type="EMBL" id="JARBDR010000903">
    <property type="protein sequence ID" value="KAJ8304026.1"/>
    <property type="molecule type" value="Genomic_DNA"/>
</dbReference>
<feature type="region of interest" description="Disordered" evidence="2">
    <location>
        <begin position="598"/>
        <end position="620"/>
    </location>
</feature>
<dbReference type="PANTHER" id="PTHR37476">
    <property type="entry name" value="COILED-COIL DOMAIN-CONTAINING PROTEIN 171"/>
    <property type="match status" value="1"/>
</dbReference>
<feature type="coiled-coil region" evidence="1">
    <location>
        <begin position="637"/>
        <end position="755"/>
    </location>
</feature>
<evidence type="ECO:0000256" key="1">
    <source>
        <dbReference type="SAM" id="Coils"/>
    </source>
</evidence>
<evidence type="ECO:0000313" key="4">
    <source>
        <dbReference type="Proteomes" id="UP001217089"/>
    </source>
</evidence>
<evidence type="ECO:0000313" key="3">
    <source>
        <dbReference type="EMBL" id="KAJ8304026.1"/>
    </source>
</evidence>
<gene>
    <name evidence="3" type="ORF">KUTeg_017609</name>
</gene>
<feature type="compositionally biased region" description="Basic and acidic residues" evidence="2">
    <location>
        <begin position="842"/>
        <end position="852"/>
    </location>
</feature>
<proteinExistence type="predicted"/>